<keyword evidence="4" id="KW-0731">Sigma factor</keyword>
<evidence type="ECO:0000256" key="1">
    <source>
        <dbReference type="ARBA" id="ARBA00010641"/>
    </source>
</evidence>
<dbReference type="SUPFAM" id="SSF88946">
    <property type="entry name" value="Sigma2 domain of RNA polymerase sigma factors"/>
    <property type="match status" value="1"/>
</dbReference>
<evidence type="ECO:0000256" key="5">
    <source>
        <dbReference type="ARBA" id="ARBA00023163"/>
    </source>
</evidence>
<comment type="similarity">
    <text evidence="1">Belongs to the sigma-70 factor family. ECF subfamily.</text>
</comment>
<dbReference type="InterPro" id="IPR014305">
    <property type="entry name" value="RNA_pol_sigma-G_actinobac"/>
</dbReference>
<dbReference type="NCBIfam" id="NF006089">
    <property type="entry name" value="PRK08241.1"/>
    <property type="match status" value="1"/>
</dbReference>
<dbReference type="Gene3D" id="3.10.450.50">
    <property type="match status" value="1"/>
</dbReference>
<dbReference type="Pfam" id="PF04542">
    <property type="entry name" value="Sigma70_r2"/>
    <property type="match status" value="1"/>
</dbReference>
<evidence type="ECO:0000256" key="2">
    <source>
        <dbReference type="ARBA" id="ARBA00011344"/>
    </source>
</evidence>
<dbReference type="NCBIfam" id="TIGR02937">
    <property type="entry name" value="sigma70-ECF"/>
    <property type="match status" value="1"/>
</dbReference>
<dbReference type="InterPro" id="IPR013249">
    <property type="entry name" value="RNA_pol_sigma70_r4_t2"/>
</dbReference>
<evidence type="ECO:0000256" key="3">
    <source>
        <dbReference type="ARBA" id="ARBA00023015"/>
    </source>
</evidence>
<dbReference type="SUPFAM" id="SSF88659">
    <property type="entry name" value="Sigma3 and sigma4 domains of RNA polymerase sigma factors"/>
    <property type="match status" value="1"/>
</dbReference>
<dbReference type="GO" id="GO:0003677">
    <property type="term" value="F:DNA binding"/>
    <property type="evidence" value="ECO:0007669"/>
    <property type="project" value="InterPro"/>
</dbReference>
<dbReference type="CDD" id="cd06171">
    <property type="entry name" value="Sigma70_r4"/>
    <property type="match status" value="1"/>
</dbReference>
<evidence type="ECO:0000313" key="9">
    <source>
        <dbReference type="EMBL" id="CAA9293747.1"/>
    </source>
</evidence>
<accession>A0A6J4K1Y0</accession>
<keyword evidence="5" id="KW-0804">Transcription</keyword>
<dbReference type="Gene3D" id="1.10.1740.10">
    <property type="match status" value="1"/>
</dbReference>
<proteinExistence type="inferred from homology"/>
<feature type="domain" description="RNA polymerase sigma-70 region 2" evidence="6">
    <location>
        <begin position="18"/>
        <end position="83"/>
    </location>
</feature>
<dbReference type="EMBL" id="CADCTS010000112">
    <property type="protein sequence ID" value="CAA9293747.1"/>
    <property type="molecule type" value="Genomic_DNA"/>
</dbReference>
<dbReference type="InterPro" id="IPR013324">
    <property type="entry name" value="RNA_pol_sigma_r3/r4-like"/>
</dbReference>
<dbReference type="GO" id="GO:0006352">
    <property type="term" value="P:DNA-templated transcription initiation"/>
    <property type="evidence" value="ECO:0007669"/>
    <property type="project" value="InterPro"/>
</dbReference>
<dbReference type="InterPro" id="IPR037401">
    <property type="entry name" value="SnoaL-like"/>
</dbReference>
<dbReference type="Pfam" id="PF08281">
    <property type="entry name" value="Sigma70_r4_2"/>
    <property type="match status" value="1"/>
</dbReference>
<reference evidence="9" key="1">
    <citation type="submission" date="2020-02" db="EMBL/GenBank/DDBJ databases">
        <authorList>
            <person name="Meier V. D."/>
        </authorList>
    </citation>
    <scope>NUCLEOTIDE SEQUENCE</scope>
    <source>
        <strain evidence="9">AVDCRST_MAG48</strain>
    </source>
</reference>
<dbReference type="AlphaFoldDB" id="A0A6J4K1Y0"/>
<comment type="subunit">
    <text evidence="2">Interacts transiently with the RNA polymerase catalytic core formed by RpoA, RpoB, RpoC and RpoZ (2 alpha, 1 beta, 1 beta' and 1 omega subunit) to form the RNA polymerase holoenzyme that can initiate transcription.</text>
</comment>
<dbReference type="Pfam" id="PF12680">
    <property type="entry name" value="SnoaL_2"/>
    <property type="match status" value="1"/>
</dbReference>
<dbReference type="GO" id="GO:0016987">
    <property type="term" value="F:sigma factor activity"/>
    <property type="evidence" value="ECO:0007669"/>
    <property type="project" value="UniProtKB-KW"/>
</dbReference>
<name>A0A6J4K1Y0_9ACTN</name>
<feature type="domain" description="SnoaL-like" evidence="8">
    <location>
        <begin position="211"/>
        <end position="305"/>
    </location>
</feature>
<dbReference type="PANTHER" id="PTHR43133:SF65">
    <property type="entry name" value="ECF RNA POLYMERASE SIGMA FACTOR SIGG"/>
    <property type="match status" value="1"/>
</dbReference>
<dbReference type="InterPro" id="IPR013325">
    <property type="entry name" value="RNA_pol_sigma_r2"/>
</dbReference>
<dbReference type="NCBIfam" id="TIGR02960">
    <property type="entry name" value="SigX5"/>
    <property type="match status" value="1"/>
</dbReference>
<gene>
    <name evidence="9" type="ORF">AVDCRST_MAG48-765</name>
</gene>
<dbReference type="InterPro" id="IPR007627">
    <property type="entry name" value="RNA_pol_sigma70_r2"/>
</dbReference>
<evidence type="ECO:0000259" key="7">
    <source>
        <dbReference type="Pfam" id="PF08281"/>
    </source>
</evidence>
<evidence type="ECO:0000256" key="4">
    <source>
        <dbReference type="ARBA" id="ARBA00023082"/>
    </source>
</evidence>
<protein>
    <submittedName>
        <fullName evidence="9">RNA polymerase sigma factor</fullName>
    </submittedName>
</protein>
<dbReference type="InterPro" id="IPR036388">
    <property type="entry name" value="WH-like_DNA-bd_sf"/>
</dbReference>
<dbReference type="SUPFAM" id="SSF54427">
    <property type="entry name" value="NTF2-like"/>
    <property type="match status" value="1"/>
</dbReference>
<sequence>MTTLAIGPTDQLDPRLLEHRRELTGYCYRMLGSSFDAEDAVQETMVRAWRSIDGFEGRSALRSWLYRIATNVCLDALTGRQRRALPMDLAGDPYPPVEASLAGRRPMTAWVEPVLDRQVLPDDADPAERAVLRESIRLAFVSALQLLPPRQRAVLLLREVLRWKAEEVAELLDTTVASVNSALQRARATMSQNGGRLEPQPLDDDTSELLARYVDTFERYDIDGFVRLLREDATQHMPPFEMWLRGREDIGTWMLGPGGACRGSRVAATTANGAPAVAQWRPDGQGGFTPWALHVLEVEGGQVAHISSFLNLDVALFAVLGLPETPPS</sequence>
<dbReference type="InterPro" id="IPR014284">
    <property type="entry name" value="RNA_pol_sigma-70_dom"/>
</dbReference>
<dbReference type="PANTHER" id="PTHR43133">
    <property type="entry name" value="RNA POLYMERASE ECF-TYPE SIGMA FACTO"/>
    <property type="match status" value="1"/>
</dbReference>
<dbReference type="Gene3D" id="1.10.10.10">
    <property type="entry name" value="Winged helix-like DNA-binding domain superfamily/Winged helix DNA-binding domain"/>
    <property type="match status" value="1"/>
</dbReference>
<organism evidence="9">
    <name type="scientific">uncultured Friedmanniella sp</name>
    <dbReference type="NCBI Taxonomy" id="335381"/>
    <lineage>
        <taxon>Bacteria</taxon>
        <taxon>Bacillati</taxon>
        <taxon>Actinomycetota</taxon>
        <taxon>Actinomycetes</taxon>
        <taxon>Propionibacteriales</taxon>
        <taxon>Nocardioidaceae</taxon>
        <taxon>Friedmanniella</taxon>
        <taxon>environmental samples</taxon>
    </lineage>
</organism>
<keyword evidence="3" id="KW-0805">Transcription regulation</keyword>
<dbReference type="InterPro" id="IPR032710">
    <property type="entry name" value="NTF2-like_dom_sf"/>
</dbReference>
<evidence type="ECO:0000259" key="8">
    <source>
        <dbReference type="Pfam" id="PF12680"/>
    </source>
</evidence>
<evidence type="ECO:0000259" key="6">
    <source>
        <dbReference type="Pfam" id="PF04542"/>
    </source>
</evidence>
<dbReference type="InterPro" id="IPR039425">
    <property type="entry name" value="RNA_pol_sigma-70-like"/>
</dbReference>
<feature type="domain" description="RNA polymerase sigma factor 70 region 4 type 2" evidence="7">
    <location>
        <begin position="138"/>
        <end position="190"/>
    </location>
</feature>